<feature type="compositionally biased region" description="Basic and acidic residues" evidence="1">
    <location>
        <begin position="855"/>
        <end position="864"/>
    </location>
</feature>
<feature type="region of interest" description="Disordered" evidence="1">
    <location>
        <begin position="619"/>
        <end position="682"/>
    </location>
</feature>
<gene>
    <name evidence="2" type="ORF">B0A50_01454</name>
</gene>
<feature type="region of interest" description="Disordered" evidence="1">
    <location>
        <begin position="703"/>
        <end position="726"/>
    </location>
</feature>
<comment type="caution">
    <text evidence="2">The sequence shown here is derived from an EMBL/GenBank/DDBJ whole genome shotgun (WGS) entry which is preliminary data.</text>
</comment>
<feature type="compositionally biased region" description="Low complexity" evidence="1">
    <location>
        <begin position="547"/>
        <end position="569"/>
    </location>
</feature>
<dbReference type="InterPro" id="IPR029063">
    <property type="entry name" value="SAM-dependent_MTases_sf"/>
</dbReference>
<feature type="region of interest" description="Disordered" evidence="1">
    <location>
        <begin position="216"/>
        <end position="588"/>
    </location>
</feature>
<dbReference type="Gene3D" id="3.40.50.150">
    <property type="entry name" value="Vaccinia Virus protein VP39"/>
    <property type="match status" value="1"/>
</dbReference>
<evidence type="ECO:0000256" key="1">
    <source>
        <dbReference type="SAM" id="MobiDB-lite"/>
    </source>
</evidence>
<sequence length="1612" mass="174020">MSSSMRSRLTSPPTDPNDATPPDILRKSTSRIPTKSSNTTESKSKPVQHVSKLAKSTSRKFPPPEKGAQGKSLSSNRARAPSVASEHRAAPIERAPAVQSESAQSDIYGVPRFRRAGPSPVPTTYTPSLVSGSSVSTYGSPRPGLRRKPQSIDKYAAQTKAASEPIAPDRGTPCSWTQSDRETFTDSVLGISMPYPTTSATENAYYPLPGVGREWQVTPPLSNYASSATPSTRYADSPFSHVSIPSSTSSYSPAIYSTSGSTPRLLQQSPSRSQRSSKVQDSAISRSGMSTARESSTSSSNTPAQGKIAVPTSAHRAIPKKTPSVPAASKTSSISRVPPRRQSALQSAQAASVAPKAQPQIPPELAHLNVDPPIVRKPLPPRRPSRDGATGVLQPNIPSPIVQSDLPKLHGTHHKPTPFQETPTSPPTPSSGFRSRFGLSPRSSSKQASPRTDSAISPPPSAKQISGQPTPEVTPPEAPRLQRSDSPAVGSLSSASKPPRFGFLSRKSNSATAKVIEKPARQHIKGPAAGTGHEGYGRFGLRGRVGSGTSSTGFRSSSADSSKSNSARNFVRRIVSSSSSKGGAEMDDFLRERLSPRVLRGSGNNFSPAAFVSDNQPLAQQYDSSSPTVDSYSKPQLLPSAMQRERSVSSIKRHPLDKRLSPESSEHDLPASSSMSSARHSTIGSFKPNAEALVSAPASTITAQAEQERTNDSNDENESAWAQSTSVLAVTEAAKDGREGLWLRPRAPQIGDKSSKQWNFFQHAHATPRPKGKEKVDLQDSNAASDAHAATSHNAAHFALMDPVDPVDLYEVEQLVQDDHASLDDTASKYAASKKMVAYDRRHSGLLPHPPLTSEIERDSDFRSKPTLPRVTVRQDRLSASPELLHARQAVSRITPQMIDIPRSPAPSPARAPNAGSDRPLEQNGQHQLHTPQMLQDAFGVTDDADSSSKQPRLSPIGRIPMVISTRDRDRKLPETSFSRPFVPGQPHPSVKPPGVLYNQIRASRELTSPVDGCSQPVSSTSTNPELAACIPSSSNNTDTSGMSTNRTSMDVSALVDAFPYPRKGSAASCSTCSGSIGWATALVPPPPQQDDPWTEYNDLLDNMLPQKTPVSAGSSLRAPFQYSHVLHDSGSPSLPTPLNINSQPPSTKLPPPPGCNIVQPALSSLQSHSSAPEHYSTYGMKGAPARHRASLPPPQRPSVPQPRRASASGVRESMSSFQYGNAPSHSQSTFLPENGPRSRRTSWRESIRLTRDAQLLNIPEHVDDEQAAKANLRFAALMTSKWLSFGRVLFSPAHNEMRLSKQPKVLVLDGLGSDWSQYVALSYPMATVYNLGPTASKATGTSPGITQTPLPNHKHIPHDAIASAFPFPKGFFTTVVLRFPLATSDSAYHACIFECKRVLRPGGHLEVAALDLDLTNMGPRARSLIRGLKTRMQHRDPNISLRNLTDSLVRLLGRRGFEDLQRCIVGVPAAGRLPRSQSFSSNCSSDAPSRQPSLPGRQRTKRLSSVDKDLSFADLLEDLRSHSHSHVDPNASSSSSSACNSDEAITKMVAKVGRWWYASCYENFLLKDPEERSIWDDRALLRECQRQGTSFRLLICYAQKPAQARRRTVSV</sequence>
<proteinExistence type="predicted"/>
<feature type="compositionally biased region" description="Low complexity" evidence="1">
    <location>
        <begin position="342"/>
        <end position="354"/>
    </location>
</feature>
<feature type="compositionally biased region" description="Basic and acidic residues" evidence="1">
    <location>
        <begin position="657"/>
        <end position="669"/>
    </location>
</feature>
<keyword evidence="3" id="KW-1185">Reference proteome</keyword>
<feature type="compositionally biased region" description="Polar residues" evidence="1">
    <location>
        <begin position="1131"/>
        <end position="1144"/>
    </location>
</feature>
<feature type="compositionally biased region" description="Polar residues" evidence="1">
    <location>
        <begin position="1214"/>
        <end position="1232"/>
    </location>
</feature>
<evidence type="ECO:0008006" key="4">
    <source>
        <dbReference type="Google" id="ProtNLM"/>
    </source>
</evidence>
<protein>
    <recommendedName>
        <fullName evidence="4">Methyltransferase type 11 domain-containing protein</fullName>
    </recommendedName>
</protein>
<feature type="region of interest" description="Disordered" evidence="1">
    <location>
        <begin position="1"/>
        <end position="181"/>
    </location>
</feature>
<dbReference type="Proteomes" id="UP000308549">
    <property type="component" value="Unassembled WGS sequence"/>
</dbReference>
<feature type="compositionally biased region" description="Polar residues" evidence="1">
    <location>
        <begin position="1016"/>
        <end position="1025"/>
    </location>
</feature>
<feature type="compositionally biased region" description="Polar residues" evidence="1">
    <location>
        <begin position="441"/>
        <end position="455"/>
    </location>
</feature>
<dbReference type="SUPFAM" id="SSF53335">
    <property type="entry name" value="S-adenosyl-L-methionine-dependent methyltransferases"/>
    <property type="match status" value="1"/>
</dbReference>
<feature type="compositionally biased region" description="Polar residues" evidence="1">
    <location>
        <begin position="1476"/>
        <end position="1493"/>
    </location>
</feature>
<name>A0A4U0UAM9_9PEZI</name>
<evidence type="ECO:0000313" key="2">
    <source>
        <dbReference type="EMBL" id="TKA32348.1"/>
    </source>
</evidence>
<feature type="compositionally biased region" description="Polar residues" evidence="1">
    <location>
        <begin position="1162"/>
        <end position="1171"/>
    </location>
</feature>
<feature type="compositionally biased region" description="Low complexity" evidence="1">
    <location>
        <begin position="237"/>
        <end position="277"/>
    </location>
</feature>
<evidence type="ECO:0000313" key="3">
    <source>
        <dbReference type="Proteomes" id="UP000308549"/>
    </source>
</evidence>
<feature type="region of interest" description="Disordered" evidence="1">
    <location>
        <begin position="969"/>
        <end position="994"/>
    </location>
</feature>
<reference evidence="2 3" key="1">
    <citation type="submission" date="2017-03" db="EMBL/GenBank/DDBJ databases">
        <title>Genomes of endolithic fungi from Antarctica.</title>
        <authorList>
            <person name="Coleine C."/>
            <person name="Masonjones S."/>
            <person name="Stajich J.E."/>
        </authorList>
    </citation>
    <scope>NUCLEOTIDE SEQUENCE [LARGE SCALE GENOMIC DNA]</scope>
    <source>
        <strain evidence="2 3">CCFEE 6315</strain>
    </source>
</reference>
<dbReference type="EMBL" id="NAJL01000005">
    <property type="protein sequence ID" value="TKA32348.1"/>
    <property type="molecule type" value="Genomic_DNA"/>
</dbReference>
<feature type="compositionally biased region" description="Low complexity" evidence="1">
    <location>
        <begin position="287"/>
        <end position="302"/>
    </location>
</feature>
<accession>A0A4U0UAM9</accession>
<feature type="compositionally biased region" description="Polar residues" evidence="1">
    <location>
        <begin position="619"/>
        <end position="634"/>
    </location>
</feature>
<dbReference type="OrthoDB" id="5382952at2759"/>
<feature type="compositionally biased region" description="Gly residues" evidence="1">
    <location>
        <begin position="532"/>
        <end position="546"/>
    </location>
</feature>
<feature type="compositionally biased region" description="Pro residues" evidence="1">
    <location>
        <begin position="1192"/>
        <end position="1201"/>
    </location>
</feature>
<feature type="region of interest" description="Disordered" evidence="1">
    <location>
        <begin position="845"/>
        <end position="870"/>
    </location>
</feature>
<feature type="region of interest" description="Disordered" evidence="1">
    <location>
        <begin position="1475"/>
        <end position="1505"/>
    </location>
</feature>
<feature type="region of interest" description="Disordered" evidence="1">
    <location>
        <begin position="895"/>
        <end position="927"/>
    </location>
</feature>
<feature type="region of interest" description="Disordered" evidence="1">
    <location>
        <begin position="1008"/>
        <end position="1044"/>
    </location>
</feature>
<organism evidence="2 3">
    <name type="scientific">Salinomyces thailandicus</name>
    <dbReference type="NCBI Taxonomy" id="706561"/>
    <lineage>
        <taxon>Eukaryota</taxon>
        <taxon>Fungi</taxon>
        <taxon>Dikarya</taxon>
        <taxon>Ascomycota</taxon>
        <taxon>Pezizomycotina</taxon>
        <taxon>Dothideomycetes</taxon>
        <taxon>Dothideomycetidae</taxon>
        <taxon>Mycosphaerellales</taxon>
        <taxon>Teratosphaeriaceae</taxon>
        <taxon>Salinomyces</taxon>
    </lineage>
</organism>
<feature type="compositionally biased region" description="Low complexity" evidence="1">
    <location>
        <begin position="10"/>
        <end position="23"/>
    </location>
</feature>
<feature type="compositionally biased region" description="Polar residues" evidence="1">
    <location>
        <begin position="122"/>
        <end position="139"/>
    </location>
</feature>
<feature type="compositionally biased region" description="Polar residues" evidence="1">
    <location>
        <begin position="219"/>
        <end position="234"/>
    </location>
</feature>
<feature type="region of interest" description="Disordered" evidence="1">
    <location>
        <begin position="1128"/>
        <end position="1243"/>
    </location>
</feature>
<feature type="compositionally biased region" description="Polar residues" evidence="1">
    <location>
        <begin position="1032"/>
        <end position="1044"/>
    </location>
</feature>